<keyword evidence="3" id="KW-1185">Reference proteome</keyword>
<dbReference type="InterPro" id="IPR045079">
    <property type="entry name" value="Oxoprolinase-like"/>
</dbReference>
<evidence type="ECO:0000259" key="1">
    <source>
        <dbReference type="Pfam" id="PF02538"/>
    </source>
</evidence>
<accession>A0A9P5BHK3</accession>
<dbReference type="GO" id="GO:0006749">
    <property type="term" value="P:glutathione metabolic process"/>
    <property type="evidence" value="ECO:0007669"/>
    <property type="project" value="TreeGrafter"/>
</dbReference>
<dbReference type="InterPro" id="IPR003692">
    <property type="entry name" value="Hydantoinase_B"/>
</dbReference>
<comment type="caution">
    <text evidence="2">The sequence shown here is derived from an EMBL/GenBank/DDBJ whole genome shotgun (WGS) entry which is preliminary data.</text>
</comment>
<dbReference type="PANTHER" id="PTHR11365:SF2">
    <property type="entry name" value="5-OXOPROLINASE"/>
    <property type="match status" value="1"/>
</dbReference>
<dbReference type="EMBL" id="LUFC02000104">
    <property type="protein sequence ID" value="KAF4501868.1"/>
    <property type="molecule type" value="Genomic_DNA"/>
</dbReference>
<dbReference type="Proteomes" id="UP000737391">
    <property type="component" value="Unassembled WGS sequence"/>
</dbReference>
<evidence type="ECO:0000313" key="3">
    <source>
        <dbReference type="Proteomes" id="UP000737391"/>
    </source>
</evidence>
<dbReference type="AlphaFoldDB" id="A0A9P5BHK3"/>
<dbReference type="PANTHER" id="PTHR11365">
    <property type="entry name" value="5-OXOPROLINASE RELATED"/>
    <property type="match status" value="1"/>
</dbReference>
<gene>
    <name evidence="2" type="ORF">FAGAP_1839</name>
</gene>
<reference evidence="2" key="1">
    <citation type="submission" date="2020-01" db="EMBL/GenBank/DDBJ databases">
        <title>Identification and distribution of gene clusters putatively required for synthesis of sphingolipid metabolism inhibitors in phylogenetically diverse species of the filamentous fungus Fusarium.</title>
        <authorList>
            <person name="Kim H.-S."/>
            <person name="Busman M."/>
            <person name="Brown D.W."/>
            <person name="Divon H."/>
            <person name="Uhlig S."/>
            <person name="Proctor R.H."/>
        </authorList>
    </citation>
    <scope>NUCLEOTIDE SEQUENCE</scope>
    <source>
        <strain evidence="2">NRRL 31653</strain>
    </source>
</reference>
<name>A0A9P5BHK3_9HYPO</name>
<protein>
    <submittedName>
        <fullName evidence="2">5-oxoprolinase</fullName>
    </submittedName>
</protein>
<organism evidence="2 3">
    <name type="scientific">Fusarium agapanthi</name>
    <dbReference type="NCBI Taxonomy" id="1803897"/>
    <lineage>
        <taxon>Eukaryota</taxon>
        <taxon>Fungi</taxon>
        <taxon>Dikarya</taxon>
        <taxon>Ascomycota</taxon>
        <taxon>Pezizomycotina</taxon>
        <taxon>Sordariomycetes</taxon>
        <taxon>Hypocreomycetidae</taxon>
        <taxon>Hypocreales</taxon>
        <taxon>Nectriaceae</taxon>
        <taxon>Fusarium</taxon>
        <taxon>Fusarium fujikuroi species complex</taxon>
    </lineage>
</organism>
<dbReference type="GO" id="GO:0017168">
    <property type="term" value="F:5-oxoprolinase (ATP-hydrolyzing) activity"/>
    <property type="evidence" value="ECO:0007669"/>
    <property type="project" value="TreeGrafter"/>
</dbReference>
<dbReference type="GO" id="GO:0005829">
    <property type="term" value="C:cytosol"/>
    <property type="evidence" value="ECO:0007669"/>
    <property type="project" value="TreeGrafter"/>
</dbReference>
<sequence>MHAITDNAEACVRDFLLRTYKETGGKPLFALDHIDVGTPIQLTITIDPDTASAHLDWTGTGEQGYHSFNAPQAITRSATLYVMRCLINQGIPLNEGCLRPLTSTIPEGSILNPSPEAAVCAGNPITSQRVTDVLIKAFAASAASQGDCNVVSFGTDGNIDVTTVERRNGIRRVYEFGLDMGCSVVSERRGTRPYGMNGGEDGTSGVNVNYIVKGGESGRWYRVGGRKDFKVEKGDWFVIDTPGGRTWGDIQLAKTGHQERNASERRFVSQFQLAQETSN</sequence>
<feature type="domain" description="Hydantoinase B/oxoprolinase" evidence="1">
    <location>
        <begin position="1"/>
        <end position="155"/>
    </location>
</feature>
<dbReference type="Pfam" id="PF02538">
    <property type="entry name" value="Hydantoinase_B"/>
    <property type="match status" value="2"/>
</dbReference>
<dbReference type="OrthoDB" id="4526330at2759"/>
<proteinExistence type="predicted"/>
<evidence type="ECO:0000313" key="2">
    <source>
        <dbReference type="EMBL" id="KAF4501868.1"/>
    </source>
</evidence>
<feature type="domain" description="Hydantoinase B/oxoprolinase" evidence="1">
    <location>
        <begin position="168"/>
        <end position="249"/>
    </location>
</feature>